<sequence length="471" mass="51485">MSRLKALAAAALFVGLPALAQTPEAKPLEPGRENLAIPYEKYTLPNGMEVIFSVDRKLPVVAVNVWYHVGAYDETPGRTGFAHLFEHMMFQGSKHVPDDVHIGLLEQAGATDLNGTTSFDRTNYYETVPSNLLETALWLESDRMGFLLDSLTEKKLQTQKEVVKNERRQGVETAPYGEAQEKAWQALFPAPHPYSGNVIGSMKDLDAATVDDVKAFFRKWYAPSNATLAIVGDFDPAKAKALVEKYFGTLTSAPKPQRPDVQPVKVTRETTIRHDEKVATLPLLTMSWLTAPYLKPGDATADVLATALGTGRASRLYRRLVLDKQLAQSVDAVQQSQGAQSVFSIEAVARPGVTTDTLKKEIDAVLDEVRKDGVTQEEIVRARTRYDTRQLAGLQAVGGSGSKSDTLQTYNQFVGEPSYVAQDLARYQDVTSDAVKQFANDVLRPDARVVLHAVPSAGKAAPSSAPGKEAR</sequence>
<dbReference type="PANTHER" id="PTHR43690:SF35">
    <property type="entry name" value="NON-CATALYTIC MEMBER OF PEPTIDASE SUBFAMILY M16B-RELATED"/>
    <property type="match status" value="1"/>
</dbReference>
<evidence type="ECO:0000256" key="2">
    <source>
        <dbReference type="ARBA" id="ARBA00022670"/>
    </source>
</evidence>
<feature type="signal peptide" evidence="6">
    <location>
        <begin position="1"/>
        <end position="20"/>
    </location>
</feature>
<name>A0A410RIE7_CORCK</name>
<dbReference type="Pfam" id="PF05193">
    <property type="entry name" value="Peptidase_M16_C"/>
    <property type="match status" value="1"/>
</dbReference>
<evidence type="ECO:0000259" key="8">
    <source>
        <dbReference type="Pfam" id="PF05193"/>
    </source>
</evidence>
<evidence type="ECO:0000256" key="6">
    <source>
        <dbReference type="SAM" id="SignalP"/>
    </source>
</evidence>
<dbReference type="Gene3D" id="3.30.830.10">
    <property type="entry name" value="Metalloenzyme, LuxS/M16 peptidase-like"/>
    <property type="match status" value="2"/>
</dbReference>
<keyword evidence="5" id="KW-0482">Metalloprotease</keyword>
<dbReference type="Pfam" id="PF00675">
    <property type="entry name" value="Peptidase_M16"/>
    <property type="match status" value="1"/>
</dbReference>
<comment type="similarity">
    <text evidence="1">Belongs to the peptidase M16 family.</text>
</comment>
<dbReference type="AlphaFoldDB" id="A0A410RIE7"/>
<gene>
    <name evidence="9" type="primary">pqqL</name>
    <name evidence="9" type="ORF">EJ065_0004</name>
</gene>
<dbReference type="InterPro" id="IPR011249">
    <property type="entry name" value="Metalloenz_LuxS/M16"/>
</dbReference>
<evidence type="ECO:0000259" key="7">
    <source>
        <dbReference type="Pfam" id="PF00675"/>
    </source>
</evidence>
<dbReference type="GO" id="GO:0008237">
    <property type="term" value="F:metallopeptidase activity"/>
    <property type="evidence" value="ECO:0007669"/>
    <property type="project" value="UniProtKB-KW"/>
</dbReference>
<organism evidence="9 10">
    <name type="scientific">Corallococcus coralloides</name>
    <name type="common">Myxococcus coralloides</name>
    <dbReference type="NCBI Taxonomy" id="184914"/>
    <lineage>
        <taxon>Bacteria</taxon>
        <taxon>Pseudomonadati</taxon>
        <taxon>Myxococcota</taxon>
        <taxon>Myxococcia</taxon>
        <taxon>Myxococcales</taxon>
        <taxon>Cystobacterineae</taxon>
        <taxon>Myxococcaceae</taxon>
        <taxon>Corallococcus</taxon>
    </lineage>
</organism>
<evidence type="ECO:0000256" key="3">
    <source>
        <dbReference type="ARBA" id="ARBA00022801"/>
    </source>
</evidence>
<evidence type="ECO:0000256" key="5">
    <source>
        <dbReference type="ARBA" id="ARBA00023049"/>
    </source>
</evidence>
<dbReference type="GO" id="GO:0046872">
    <property type="term" value="F:metal ion binding"/>
    <property type="evidence" value="ECO:0007669"/>
    <property type="project" value="InterPro"/>
</dbReference>
<dbReference type="SUPFAM" id="SSF63411">
    <property type="entry name" value="LuxS/MPP-like metallohydrolase"/>
    <property type="match status" value="2"/>
</dbReference>
<dbReference type="GO" id="GO:0006508">
    <property type="term" value="P:proteolysis"/>
    <property type="evidence" value="ECO:0007669"/>
    <property type="project" value="UniProtKB-KW"/>
</dbReference>
<evidence type="ECO:0000313" key="10">
    <source>
        <dbReference type="Proteomes" id="UP000288758"/>
    </source>
</evidence>
<keyword evidence="2" id="KW-0645">Protease</keyword>
<dbReference type="Proteomes" id="UP000288758">
    <property type="component" value="Chromosome"/>
</dbReference>
<protein>
    <submittedName>
        <fullName evidence="9">Peptidase, m16 family protein</fullName>
    </submittedName>
</protein>
<proteinExistence type="inferred from homology"/>
<evidence type="ECO:0000313" key="9">
    <source>
        <dbReference type="EMBL" id="QAT81619.1"/>
    </source>
</evidence>
<feature type="domain" description="Peptidase M16 N-terminal" evidence="7">
    <location>
        <begin position="56"/>
        <end position="169"/>
    </location>
</feature>
<feature type="domain" description="Peptidase M16 C-terminal" evidence="8">
    <location>
        <begin position="208"/>
        <end position="385"/>
    </location>
</feature>
<dbReference type="InterPro" id="IPR007863">
    <property type="entry name" value="Peptidase_M16_C"/>
</dbReference>
<evidence type="ECO:0000256" key="1">
    <source>
        <dbReference type="ARBA" id="ARBA00007261"/>
    </source>
</evidence>
<dbReference type="InterPro" id="IPR011765">
    <property type="entry name" value="Pept_M16_N"/>
</dbReference>
<dbReference type="InterPro" id="IPR050626">
    <property type="entry name" value="Peptidase_M16"/>
</dbReference>
<dbReference type="EMBL" id="CP034669">
    <property type="protein sequence ID" value="QAT81619.1"/>
    <property type="molecule type" value="Genomic_DNA"/>
</dbReference>
<keyword evidence="4" id="KW-0862">Zinc</keyword>
<feature type="chain" id="PRO_5019303938" evidence="6">
    <location>
        <begin position="21"/>
        <end position="471"/>
    </location>
</feature>
<keyword evidence="6" id="KW-0732">Signal</keyword>
<reference evidence="9 10" key="1">
    <citation type="submission" date="2018-12" db="EMBL/GenBank/DDBJ databases">
        <title>Complete Genome Sequence of the Corallopyronin A producing Myxobacterium Corallococcus coralloides B035.</title>
        <authorList>
            <person name="Bouhired S.M."/>
            <person name="Rupp O."/>
            <person name="Blom J."/>
            <person name="Schaeberle T.F."/>
            <person name="Kehraus S."/>
            <person name="Schiefer A."/>
            <person name="Pfarr K."/>
            <person name="Goesmann A."/>
            <person name="Hoerauf A."/>
            <person name="Koenig G.M."/>
        </authorList>
    </citation>
    <scope>NUCLEOTIDE SEQUENCE [LARGE SCALE GENOMIC DNA]</scope>
    <source>
        <strain evidence="9 10">B035</strain>
    </source>
</reference>
<dbReference type="PANTHER" id="PTHR43690">
    <property type="entry name" value="NARDILYSIN"/>
    <property type="match status" value="1"/>
</dbReference>
<keyword evidence="3" id="KW-0378">Hydrolase</keyword>
<accession>A0A410RIE7</accession>
<evidence type="ECO:0000256" key="4">
    <source>
        <dbReference type="ARBA" id="ARBA00022833"/>
    </source>
</evidence>